<reference evidence="7 8" key="1">
    <citation type="journal article" date="2016" name="Nat. Commun.">
        <title>Thousands of microbial genomes shed light on interconnected biogeochemical processes in an aquifer system.</title>
        <authorList>
            <person name="Anantharaman K."/>
            <person name="Brown C.T."/>
            <person name="Hug L.A."/>
            <person name="Sharon I."/>
            <person name="Castelle C.J."/>
            <person name="Probst A.J."/>
            <person name="Thomas B.C."/>
            <person name="Singh A."/>
            <person name="Wilkins M.J."/>
            <person name="Karaoz U."/>
            <person name="Brodie E.L."/>
            <person name="Williams K.H."/>
            <person name="Hubbard S.S."/>
            <person name="Banfield J.F."/>
        </authorList>
    </citation>
    <scope>NUCLEOTIDE SEQUENCE [LARGE SCALE GENOMIC DNA]</scope>
</reference>
<sequence length="315" mass="35253">MKDFKIRQSEADQRLDVFLAEKLAVSRAQAQKMVKAGQIFVNEKIASAHYKLKDGDEIKIQSVETQNLASLRENKKTPALQIIAETNDYLVINKPAGLIVHGGNGITEPTLTDALEKKYPALRKIGDDPLRPGIVHRLDKEASGAMVIAKTQDMFESLKEQFQARTVTKKYLALVYGAIEKEHDEITFAIARSAKGYKMAARPANQDGLPAGLAGRRAVTEIFIKQKFINYTLLDVVIKTGRTHQIRVHLAAYGHPIVGDDLYGTRTTKELNKKLGLGRIWLHACVLGFDDLQNRRQEFSIELPPELKSILQEVK</sequence>
<dbReference type="Gene3D" id="3.10.290.10">
    <property type="entry name" value="RNA-binding S4 domain"/>
    <property type="match status" value="1"/>
</dbReference>
<dbReference type="EC" id="5.4.99.-" evidence="5"/>
<evidence type="ECO:0000256" key="4">
    <source>
        <dbReference type="PROSITE-ProRule" id="PRU00182"/>
    </source>
</evidence>
<dbReference type="InterPro" id="IPR002942">
    <property type="entry name" value="S4_RNA-bd"/>
</dbReference>
<dbReference type="NCBIfam" id="TIGR00005">
    <property type="entry name" value="rluA_subfam"/>
    <property type="match status" value="1"/>
</dbReference>
<comment type="caution">
    <text evidence="7">The sequence shown here is derived from an EMBL/GenBank/DDBJ whole genome shotgun (WGS) entry which is preliminary data.</text>
</comment>
<dbReference type="AlphaFoldDB" id="A0A1F5SQA6"/>
<name>A0A1F5SQA6_9BACT</name>
<dbReference type="GO" id="GO:0000455">
    <property type="term" value="P:enzyme-directed rRNA pseudouridine synthesis"/>
    <property type="evidence" value="ECO:0007669"/>
    <property type="project" value="UniProtKB-ARBA"/>
</dbReference>
<dbReference type="InterPro" id="IPR006225">
    <property type="entry name" value="PsdUridine_synth_RluC/D"/>
</dbReference>
<dbReference type="GO" id="GO:0120159">
    <property type="term" value="F:rRNA pseudouridine synthase activity"/>
    <property type="evidence" value="ECO:0007669"/>
    <property type="project" value="UniProtKB-ARBA"/>
</dbReference>
<protein>
    <recommendedName>
        <fullName evidence="5">Pseudouridine synthase</fullName>
        <ecNumber evidence="5">5.4.99.-</ecNumber>
    </recommendedName>
</protein>
<evidence type="ECO:0000256" key="1">
    <source>
        <dbReference type="ARBA" id="ARBA00010876"/>
    </source>
</evidence>
<gene>
    <name evidence="7" type="ORF">A2242_00815</name>
</gene>
<evidence type="ECO:0000313" key="8">
    <source>
        <dbReference type="Proteomes" id="UP000178925"/>
    </source>
</evidence>
<feature type="domain" description="RNA-binding S4" evidence="6">
    <location>
        <begin position="13"/>
        <end position="69"/>
    </location>
</feature>
<dbReference type="GO" id="GO:0003723">
    <property type="term" value="F:RNA binding"/>
    <property type="evidence" value="ECO:0007669"/>
    <property type="project" value="UniProtKB-KW"/>
</dbReference>
<dbReference type="CDD" id="cd00165">
    <property type="entry name" value="S4"/>
    <property type="match status" value="1"/>
</dbReference>
<dbReference type="Pfam" id="PF01479">
    <property type="entry name" value="S4"/>
    <property type="match status" value="1"/>
</dbReference>
<dbReference type="PANTHER" id="PTHR21600">
    <property type="entry name" value="MITOCHONDRIAL RNA PSEUDOURIDINE SYNTHASE"/>
    <property type="match status" value="1"/>
</dbReference>
<dbReference type="CDD" id="cd02869">
    <property type="entry name" value="PseudoU_synth_RluA_like"/>
    <property type="match status" value="1"/>
</dbReference>
<evidence type="ECO:0000256" key="2">
    <source>
        <dbReference type="ARBA" id="ARBA00023235"/>
    </source>
</evidence>
<keyword evidence="2 5" id="KW-0413">Isomerase</keyword>
<keyword evidence="4" id="KW-0694">RNA-binding</keyword>
<dbReference type="Proteomes" id="UP000178925">
    <property type="component" value="Unassembled WGS sequence"/>
</dbReference>
<dbReference type="Pfam" id="PF00849">
    <property type="entry name" value="PseudoU_synth_2"/>
    <property type="match status" value="1"/>
</dbReference>
<comment type="similarity">
    <text evidence="1 5">Belongs to the pseudouridine synthase RluA family.</text>
</comment>
<dbReference type="InterPro" id="IPR020103">
    <property type="entry name" value="PsdUridine_synth_cat_dom_sf"/>
</dbReference>
<evidence type="ECO:0000256" key="3">
    <source>
        <dbReference type="PIRSR" id="PIRSR606225-1"/>
    </source>
</evidence>
<dbReference type="SUPFAM" id="SSF55120">
    <property type="entry name" value="Pseudouridine synthase"/>
    <property type="match status" value="1"/>
</dbReference>
<evidence type="ECO:0000256" key="5">
    <source>
        <dbReference type="RuleBase" id="RU362028"/>
    </source>
</evidence>
<dbReference type="PANTHER" id="PTHR21600:SF44">
    <property type="entry name" value="RIBOSOMAL LARGE SUBUNIT PSEUDOURIDINE SYNTHASE D"/>
    <property type="match status" value="1"/>
</dbReference>
<dbReference type="InterPro" id="IPR050188">
    <property type="entry name" value="RluA_PseudoU_synthase"/>
</dbReference>
<dbReference type="SMART" id="SM00363">
    <property type="entry name" value="S4"/>
    <property type="match status" value="1"/>
</dbReference>
<comment type="function">
    <text evidence="5">Responsible for synthesis of pseudouridine from uracil.</text>
</comment>
<dbReference type="Gene3D" id="3.30.2350.10">
    <property type="entry name" value="Pseudouridine synthase"/>
    <property type="match status" value="1"/>
</dbReference>
<feature type="active site" evidence="3">
    <location>
        <position position="139"/>
    </location>
</feature>
<dbReference type="STRING" id="1797995.A2242_00815"/>
<evidence type="ECO:0000313" key="7">
    <source>
        <dbReference type="EMBL" id="OGF28908.1"/>
    </source>
</evidence>
<dbReference type="InterPro" id="IPR006145">
    <property type="entry name" value="PsdUridine_synth_RsuA/RluA"/>
</dbReference>
<dbReference type="EMBL" id="MFGC01000004">
    <property type="protein sequence ID" value="OGF28908.1"/>
    <property type="molecule type" value="Genomic_DNA"/>
</dbReference>
<comment type="catalytic activity">
    <reaction evidence="5">
        <text>a uridine in RNA = a pseudouridine in RNA</text>
        <dbReference type="Rhea" id="RHEA:48348"/>
        <dbReference type="Rhea" id="RHEA-COMP:12068"/>
        <dbReference type="Rhea" id="RHEA-COMP:12069"/>
        <dbReference type="ChEBI" id="CHEBI:65314"/>
        <dbReference type="ChEBI" id="CHEBI:65315"/>
    </reaction>
</comment>
<dbReference type="InterPro" id="IPR036986">
    <property type="entry name" value="S4_RNA-bd_sf"/>
</dbReference>
<evidence type="ECO:0000259" key="6">
    <source>
        <dbReference type="SMART" id="SM00363"/>
    </source>
</evidence>
<proteinExistence type="inferred from homology"/>
<accession>A0A1F5SQA6</accession>
<dbReference type="SUPFAM" id="SSF55174">
    <property type="entry name" value="Alpha-L RNA-binding motif"/>
    <property type="match status" value="1"/>
</dbReference>
<organism evidence="7 8">
    <name type="scientific">Candidatus Falkowbacteria bacterium RIFOXYA2_FULL_47_9</name>
    <dbReference type="NCBI Taxonomy" id="1797995"/>
    <lineage>
        <taxon>Bacteria</taxon>
        <taxon>Candidatus Falkowiibacteriota</taxon>
    </lineage>
</organism>
<dbReference type="PROSITE" id="PS50889">
    <property type="entry name" value="S4"/>
    <property type="match status" value="1"/>
</dbReference>